<evidence type="ECO:0000313" key="1">
    <source>
        <dbReference type="Proteomes" id="UP000887569"/>
    </source>
</evidence>
<dbReference type="AlphaFoldDB" id="A0A915AKT1"/>
<name>A0A915AKT1_PARUN</name>
<evidence type="ECO:0000313" key="2">
    <source>
        <dbReference type="WBParaSite" id="PgR009X_g058_t01"/>
    </source>
</evidence>
<dbReference type="Proteomes" id="UP000887569">
    <property type="component" value="Unplaced"/>
</dbReference>
<sequence>HFHLANPAQTKCLHLPLQQRGRSPHDCASTCLAGADNRLFTNRHCALGQRVSECTYVRKGPLLSAVPSIALEVEGTKHCLHPSIGDKP</sequence>
<organism evidence="1 2">
    <name type="scientific">Parascaris univalens</name>
    <name type="common">Nematode worm</name>
    <dbReference type="NCBI Taxonomy" id="6257"/>
    <lineage>
        <taxon>Eukaryota</taxon>
        <taxon>Metazoa</taxon>
        <taxon>Ecdysozoa</taxon>
        <taxon>Nematoda</taxon>
        <taxon>Chromadorea</taxon>
        <taxon>Rhabditida</taxon>
        <taxon>Spirurina</taxon>
        <taxon>Ascaridomorpha</taxon>
        <taxon>Ascaridoidea</taxon>
        <taxon>Ascarididae</taxon>
        <taxon>Parascaris</taxon>
    </lineage>
</organism>
<proteinExistence type="predicted"/>
<dbReference type="WBParaSite" id="PgR009X_g058_t01">
    <property type="protein sequence ID" value="PgR009X_g058_t01"/>
    <property type="gene ID" value="PgR009X_g058"/>
</dbReference>
<keyword evidence="1" id="KW-1185">Reference proteome</keyword>
<accession>A0A915AKT1</accession>
<protein>
    <submittedName>
        <fullName evidence="2">Uncharacterized protein</fullName>
    </submittedName>
</protein>
<reference evidence="2" key="1">
    <citation type="submission" date="2022-11" db="UniProtKB">
        <authorList>
            <consortium name="WormBaseParasite"/>
        </authorList>
    </citation>
    <scope>IDENTIFICATION</scope>
</reference>